<gene>
    <name evidence="2" type="ORF">Cgig2_019836</name>
</gene>
<dbReference type="SUPFAM" id="SSF56300">
    <property type="entry name" value="Metallo-dependent phosphatases"/>
    <property type="match status" value="1"/>
</dbReference>
<organism evidence="2 3">
    <name type="scientific">Carnegiea gigantea</name>
    <dbReference type="NCBI Taxonomy" id="171969"/>
    <lineage>
        <taxon>Eukaryota</taxon>
        <taxon>Viridiplantae</taxon>
        <taxon>Streptophyta</taxon>
        <taxon>Embryophyta</taxon>
        <taxon>Tracheophyta</taxon>
        <taxon>Spermatophyta</taxon>
        <taxon>Magnoliopsida</taxon>
        <taxon>eudicotyledons</taxon>
        <taxon>Gunneridae</taxon>
        <taxon>Pentapetalae</taxon>
        <taxon>Caryophyllales</taxon>
        <taxon>Cactineae</taxon>
        <taxon>Cactaceae</taxon>
        <taxon>Cactoideae</taxon>
        <taxon>Echinocereeae</taxon>
        <taxon>Carnegiea</taxon>
    </lineage>
</organism>
<dbReference type="GO" id="GO:0016787">
    <property type="term" value="F:hydrolase activity"/>
    <property type="evidence" value="ECO:0007669"/>
    <property type="project" value="InterPro"/>
</dbReference>
<comment type="caution">
    <text evidence="2">The sequence shown here is derived from an EMBL/GenBank/DDBJ whole genome shotgun (WGS) entry which is preliminary data.</text>
</comment>
<dbReference type="InterPro" id="IPR029052">
    <property type="entry name" value="Metallo-depent_PP-like"/>
</dbReference>
<name>A0A9Q1GHT8_9CARY</name>
<dbReference type="PANTHER" id="PTHR36492:SF2">
    <property type="entry name" value="[ACYL-CARRIER-PROTEIN] PHOSPHODIESTERASE PPTH"/>
    <property type="match status" value="1"/>
</dbReference>
<evidence type="ECO:0000259" key="1">
    <source>
        <dbReference type="Pfam" id="PF00149"/>
    </source>
</evidence>
<protein>
    <recommendedName>
        <fullName evidence="1">Calcineurin-like phosphoesterase domain-containing protein</fullName>
    </recommendedName>
</protein>
<evidence type="ECO:0000313" key="2">
    <source>
        <dbReference type="EMBL" id="KAJ8420238.1"/>
    </source>
</evidence>
<dbReference type="AlphaFoldDB" id="A0A9Q1GHT8"/>
<proteinExistence type="predicted"/>
<dbReference type="InterPro" id="IPR004843">
    <property type="entry name" value="Calcineurin-like_PHP"/>
</dbReference>
<reference evidence="2" key="1">
    <citation type="submission" date="2022-04" db="EMBL/GenBank/DDBJ databases">
        <title>Carnegiea gigantea Genome sequencing and assembly v2.</title>
        <authorList>
            <person name="Copetti D."/>
            <person name="Sanderson M.J."/>
            <person name="Burquez A."/>
            <person name="Wojciechowski M.F."/>
        </authorList>
    </citation>
    <scope>NUCLEOTIDE SEQUENCE</scope>
    <source>
        <strain evidence="2">SGP5-SGP5p</strain>
        <tissue evidence="2">Aerial part</tissue>
    </source>
</reference>
<dbReference type="EMBL" id="JAKOGI010003667">
    <property type="protein sequence ID" value="KAJ8420238.1"/>
    <property type="molecule type" value="Genomic_DNA"/>
</dbReference>
<accession>A0A9Q1GHT8</accession>
<dbReference type="Proteomes" id="UP001153076">
    <property type="component" value="Unassembled WGS sequence"/>
</dbReference>
<dbReference type="PANTHER" id="PTHR36492">
    <property type="match status" value="1"/>
</dbReference>
<evidence type="ECO:0000313" key="3">
    <source>
        <dbReference type="Proteomes" id="UP001153076"/>
    </source>
</evidence>
<keyword evidence="3" id="KW-1185">Reference proteome</keyword>
<feature type="domain" description="Calcineurin-like phosphoesterase" evidence="1">
    <location>
        <begin position="50"/>
        <end position="129"/>
    </location>
</feature>
<dbReference type="OrthoDB" id="550558at2759"/>
<dbReference type="Pfam" id="PF00149">
    <property type="entry name" value="Metallophos"/>
    <property type="match status" value="1"/>
</dbReference>
<dbReference type="InterPro" id="IPR052963">
    <property type="entry name" value="Pantetheine_PDE"/>
</dbReference>
<sequence length="351" mass="40304">MVLGFSLALKSICYTGRYGNGMSRELALRRPRCRVKRVVDTVLRETDDTRVFIVSGLHTDYAENMMWVKQISTTSYLEDILLVAGDVAETYDKFCLTMSLLKKRFKHVLYVPGNHDLWCRSKSEDFLDSLDKLNALLDACGELGVESTPMKFLDLGIIPLFSWYHESFDKEQDITGLHVPPLELYSFKFIDLIEDLTMFCVLYVKTSMCANGLLSSVTEDSLALYFDAMNDKQADVIDEIKRQCINYPNLPKIIGSDFLEVRIRSIHGAEGSERACHLFGHTHFGWDAILDGIRFGCLTKVYTSLSKRTEKKNEWGFTERGHFAWSDHYSINPRSPDIQQLAPWVAKLYRR</sequence>
<dbReference type="Gene3D" id="3.60.21.10">
    <property type="match status" value="1"/>
</dbReference>